<feature type="domain" description="ABC3 transporter permease C-terminal" evidence="8">
    <location>
        <begin position="64"/>
        <end position="173"/>
    </location>
</feature>
<feature type="transmembrane region" description="Helical" evidence="7">
    <location>
        <begin position="198"/>
        <end position="219"/>
    </location>
</feature>
<keyword evidence="3 7" id="KW-0812">Transmembrane</keyword>
<keyword evidence="10" id="KW-1185">Reference proteome</keyword>
<evidence type="ECO:0000256" key="2">
    <source>
        <dbReference type="ARBA" id="ARBA00022475"/>
    </source>
</evidence>
<protein>
    <submittedName>
        <fullName evidence="9">ABC transport system permease protein</fullName>
    </submittedName>
</protein>
<dbReference type="Proteomes" id="UP000741013">
    <property type="component" value="Unassembled WGS sequence"/>
</dbReference>
<accession>A0ABS4PRX4</accession>
<comment type="subcellular location">
    <subcellularLocation>
        <location evidence="1">Cell membrane</location>
        <topology evidence="1">Multi-pass membrane protein</topology>
    </subcellularLocation>
</comment>
<reference evidence="9 10" key="1">
    <citation type="submission" date="2021-03" db="EMBL/GenBank/DDBJ databases">
        <title>Sequencing the genomes of 1000 actinobacteria strains.</title>
        <authorList>
            <person name="Klenk H.-P."/>
        </authorList>
    </citation>
    <scope>NUCLEOTIDE SEQUENCE [LARGE SCALE GENOMIC DNA]</scope>
    <source>
        <strain evidence="9 10">DSM 45510</strain>
    </source>
</reference>
<evidence type="ECO:0000256" key="4">
    <source>
        <dbReference type="ARBA" id="ARBA00022989"/>
    </source>
</evidence>
<feature type="transmembrane region" description="Helical" evidence="7">
    <location>
        <begin position="101"/>
        <end position="125"/>
    </location>
</feature>
<keyword evidence="2" id="KW-1003">Cell membrane</keyword>
<evidence type="ECO:0000313" key="10">
    <source>
        <dbReference type="Proteomes" id="UP000741013"/>
    </source>
</evidence>
<feature type="transmembrane region" description="Helical" evidence="7">
    <location>
        <begin position="325"/>
        <end position="348"/>
    </location>
</feature>
<name>A0ABS4PRX4_9PSEU</name>
<keyword evidence="4 7" id="KW-1133">Transmembrane helix</keyword>
<proteinExistence type="inferred from homology"/>
<feature type="transmembrane region" description="Helical" evidence="7">
    <location>
        <begin position="12"/>
        <end position="35"/>
    </location>
</feature>
<feature type="transmembrane region" description="Helical" evidence="7">
    <location>
        <begin position="231"/>
        <end position="253"/>
    </location>
</feature>
<evidence type="ECO:0000313" key="9">
    <source>
        <dbReference type="EMBL" id="MBP2182151.1"/>
    </source>
</evidence>
<evidence type="ECO:0000256" key="3">
    <source>
        <dbReference type="ARBA" id="ARBA00022692"/>
    </source>
</evidence>
<feature type="transmembrane region" description="Helical" evidence="7">
    <location>
        <begin position="148"/>
        <end position="171"/>
    </location>
</feature>
<feature type="domain" description="ABC3 transporter permease C-terminal" evidence="8">
    <location>
        <begin position="326"/>
        <end position="439"/>
    </location>
</feature>
<feature type="transmembrane region" description="Helical" evidence="7">
    <location>
        <begin position="55"/>
        <end position="80"/>
    </location>
</feature>
<organism evidence="9 10">
    <name type="scientific">Amycolatopsis magusensis</name>
    <dbReference type="NCBI Taxonomy" id="882444"/>
    <lineage>
        <taxon>Bacteria</taxon>
        <taxon>Bacillati</taxon>
        <taxon>Actinomycetota</taxon>
        <taxon>Actinomycetes</taxon>
        <taxon>Pseudonocardiales</taxon>
        <taxon>Pseudonocardiaceae</taxon>
        <taxon>Amycolatopsis</taxon>
    </lineage>
</organism>
<feature type="transmembrane region" description="Helical" evidence="7">
    <location>
        <begin position="412"/>
        <end position="433"/>
    </location>
</feature>
<gene>
    <name evidence="9" type="ORF">JOM49_003677</name>
</gene>
<evidence type="ECO:0000256" key="1">
    <source>
        <dbReference type="ARBA" id="ARBA00004651"/>
    </source>
</evidence>
<dbReference type="RefSeq" id="WP_308158779.1">
    <property type="nucleotide sequence ID" value="NZ_JAGGMS010000001.1"/>
</dbReference>
<dbReference type="InterPro" id="IPR003838">
    <property type="entry name" value="ABC3_permease_C"/>
</dbReference>
<evidence type="ECO:0000259" key="8">
    <source>
        <dbReference type="Pfam" id="PF02687"/>
    </source>
</evidence>
<feature type="transmembrane region" description="Helical" evidence="7">
    <location>
        <begin position="285"/>
        <end position="305"/>
    </location>
</feature>
<dbReference type="PANTHER" id="PTHR30572:SF4">
    <property type="entry name" value="ABC TRANSPORTER PERMEASE YTRF"/>
    <property type="match status" value="1"/>
</dbReference>
<dbReference type="PANTHER" id="PTHR30572">
    <property type="entry name" value="MEMBRANE COMPONENT OF TRANSPORTER-RELATED"/>
    <property type="match status" value="1"/>
</dbReference>
<keyword evidence="5 7" id="KW-0472">Membrane</keyword>
<comment type="similarity">
    <text evidence="6">Belongs to the ABC-4 integral membrane protein family.</text>
</comment>
<evidence type="ECO:0000256" key="7">
    <source>
        <dbReference type="SAM" id="Phobius"/>
    </source>
</evidence>
<sequence length="447" mass="45994">MFRLALSSLRYRTGGFVASFLSLFLGAAILMTFASMVDTRLTPGIDENSAFTLTLVAAVVGSWGLIIVAFAVGSTLTLLVRQRHQEMALLRSIGATPAQTVRLVVGEAAVVAVAAGALAIVPSMFGGELLLRLLADTGQVAPGIEHRFGALGLGIGLGITFGAAVLAAVVATRRTAGVSARQAMLAVTENPRMSRKRLVIGLLLLASGLTCGVLTVTVFKDNGLELMAVAGQAGILSSIGLAVLSPALARVVVAVLGNPVRAVTGVGGYLTVLTIRRRTRQFADGLIAVILFTGIATGTLYLQAIENSSVTVKAPEHQNLETLNYVVIGMIAVFAAVMLINTLAAAIIHRRGEFGRQRLAGSTPPQVLGMVSVEGVLLAVTGIVFGSLAAVAAIAPYSFVRTGSIVPGESPLLYGVIVVIAALLTLGTCVAATRRAIRGPAIRAIGA</sequence>
<comment type="caution">
    <text evidence="9">The sequence shown here is derived from an EMBL/GenBank/DDBJ whole genome shotgun (WGS) entry which is preliminary data.</text>
</comment>
<feature type="transmembrane region" description="Helical" evidence="7">
    <location>
        <begin position="376"/>
        <end position="400"/>
    </location>
</feature>
<evidence type="ECO:0000256" key="5">
    <source>
        <dbReference type="ARBA" id="ARBA00023136"/>
    </source>
</evidence>
<dbReference type="InterPro" id="IPR050250">
    <property type="entry name" value="Macrolide_Exporter_MacB"/>
</dbReference>
<dbReference type="EMBL" id="JAGGMS010000001">
    <property type="protein sequence ID" value="MBP2182151.1"/>
    <property type="molecule type" value="Genomic_DNA"/>
</dbReference>
<dbReference type="Pfam" id="PF02687">
    <property type="entry name" value="FtsX"/>
    <property type="match status" value="2"/>
</dbReference>
<evidence type="ECO:0000256" key="6">
    <source>
        <dbReference type="ARBA" id="ARBA00038076"/>
    </source>
</evidence>